<evidence type="ECO:0000259" key="1">
    <source>
        <dbReference type="Pfam" id="PF06985"/>
    </source>
</evidence>
<reference evidence="3" key="1">
    <citation type="submission" date="2014-04" db="EMBL/GenBank/DDBJ databases">
        <title>Evolutionary Origins and Diversification of the Mycorrhizal Mutualists.</title>
        <authorList>
            <consortium name="DOE Joint Genome Institute"/>
            <consortium name="Mycorrhizal Genomics Consortium"/>
            <person name="Kohler A."/>
            <person name="Kuo A."/>
            <person name="Nagy L.G."/>
            <person name="Floudas D."/>
            <person name="Copeland A."/>
            <person name="Barry K.W."/>
            <person name="Cichocki N."/>
            <person name="Veneault-Fourrey C."/>
            <person name="LaButti K."/>
            <person name="Lindquist E.A."/>
            <person name="Lipzen A."/>
            <person name="Lundell T."/>
            <person name="Morin E."/>
            <person name="Murat C."/>
            <person name="Riley R."/>
            <person name="Ohm R."/>
            <person name="Sun H."/>
            <person name="Tunlid A."/>
            <person name="Henrissat B."/>
            <person name="Grigoriev I.V."/>
            <person name="Hibbett D.S."/>
            <person name="Martin F."/>
        </authorList>
    </citation>
    <scope>NUCLEOTIDE SEQUENCE [LARGE SCALE GENOMIC DNA]</scope>
    <source>
        <strain evidence="3">FD-334 SS-4</strain>
    </source>
</reference>
<proteinExistence type="predicted"/>
<keyword evidence="3" id="KW-1185">Reference proteome</keyword>
<protein>
    <recommendedName>
        <fullName evidence="1">Heterokaryon incompatibility domain-containing protein</fullName>
    </recommendedName>
</protein>
<dbReference type="AlphaFoldDB" id="A0A0D2LDF1"/>
<evidence type="ECO:0000313" key="3">
    <source>
        <dbReference type="Proteomes" id="UP000054270"/>
    </source>
</evidence>
<feature type="domain" description="Heterokaryon incompatibility" evidence="1">
    <location>
        <begin position="50"/>
        <end position="139"/>
    </location>
</feature>
<dbReference type="OrthoDB" id="5303367at2759"/>
<sequence length="488" mass="55301">MLAFDSNGTQLRLVERSDIAEQIKLRISEEEWQGMDESESLDRVKELGKYAILSHTWFRGKPGDVVFDDWNKRELNARGNSKIVKFCEVAARNHSVVYGWMDTVCIDKSSSTELDESIRSMYRWYRQSHICITYLADTSEIPDMHRDTWFTRGWTLQELLAPQDMVFYSKNWSFLTQNDGQINLTMQGLTQITLKTFPTATQSQISWATSIESDELGMCSMDPGLLPISRVFQLACRRNVTREEDRVYSLMGLLGISISVAYGEGLPSAFKRLLREIMATKNNFLDVFNHSGTHELIPISISKYENRSPLFDQTSSYRPTALHQKQYMEPILMTHLGVQVPILLISMFQKSTFEALIPFAACPRSIDALQLANGNSGKYLLLGRSSISTEFISNHKATSFVWNAGGDGIIFCGILNFWKSGAVYQTSDTWLYVSVGFGPRTGSDVTDMQPLSGPLVLSWPSEHPSGYENIREQDLSKLGMTVTTLHFK</sequence>
<dbReference type="PANTHER" id="PTHR10622:SF11">
    <property type="entry name" value="HET-DOMAIN-CONTAINING PROTEIN"/>
    <property type="match status" value="1"/>
</dbReference>
<dbReference type="EMBL" id="KN817531">
    <property type="protein sequence ID" value="KJA25437.1"/>
    <property type="molecule type" value="Genomic_DNA"/>
</dbReference>
<dbReference type="STRING" id="945553.A0A0D2LDF1"/>
<gene>
    <name evidence="2" type="ORF">HYPSUDRAFT_37415</name>
</gene>
<dbReference type="Proteomes" id="UP000054270">
    <property type="component" value="Unassembled WGS sequence"/>
</dbReference>
<evidence type="ECO:0000313" key="2">
    <source>
        <dbReference type="EMBL" id="KJA25437.1"/>
    </source>
</evidence>
<name>A0A0D2LDF1_HYPSF</name>
<dbReference type="InterPro" id="IPR010730">
    <property type="entry name" value="HET"/>
</dbReference>
<accession>A0A0D2LDF1</accession>
<organism evidence="2 3">
    <name type="scientific">Hypholoma sublateritium (strain FD-334 SS-4)</name>
    <dbReference type="NCBI Taxonomy" id="945553"/>
    <lineage>
        <taxon>Eukaryota</taxon>
        <taxon>Fungi</taxon>
        <taxon>Dikarya</taxon>
        <taxon>Basidiomycota</taxon>
        <taxon>Agaricomycotina</taxon>
        <taxon>Agaricomycetes</taxon>
        <taxon>Agaricomycetidae</taxon>
        <taxon>Agaricales</taxon>
        <taxon>Agaricineae</taxon>
        <taxon>Strophariaceae</taxon>
        <taxon>Hypholoma</taxon>
    </lineage>
</organism>
<dbReference type="Pfam" id="PF06985">
    <property type="entry name" value="HET"/>
    <property type="match status" value="1"/>
</dbReference>
<dbReference type="PANTHER" id="PTHR10622">
    <property type="entry name" value="HET DOMAIN-CONTAINING PROTEIN"/>
    <property type="match status" value="1"/>
</dbReference>